<proteinExistence type="predicted"/>
<evidence type="ECO:0008006" key="3">
    <source>
        <dbReference type="Google" id="ProtNLM"/>
    </source>
</evidence>
<evidence type="ECO:0000313" key="1">
    <source>
        <dbReference type="EMBL" id="GBP80231.1"/>
    </source>
</evidence>
<organism evidence="1 2">
    <name type="scientific">Eumeta variegata</name>
    <name type="common">Bagworm moth</name>
    <name type="synonym">Eumeta japonica</name>
    <dbReference type="NCBI Taxonomy" id="151549"/>
    <lineage>
        <taxon>Eukaryota</taxon>
        <taxon>Metazoa</taxon>
        <taxon>Ecdysozoa</taxon>
        <taxon>Arthropoda</taxon>
        <taxon>Hexapoda</taxon>
        <taxon>Insecta</taxon>
        <taxon>Pterygota</taxon>
        <taxon>Neoptera</taxon>
        <taxon>Endopterygota</taxon>
        <taxon>Lepidoptera</taxon>
        <taxon>Glossata</taxon>
        <taxon>Ditrysia</taxon>
        <taxon>Tineoidea</taxon>
        <taxon>Psychidae</taxon>
        <taxon>Oiketicinae</taxon>
        <taxon>Eumeta</taxon>
    </lineage>
</organism>
<keyword evidence="2" id="KW-1185">Reference proteome</keyword>
<sequence length="126" mass="15074">MVPYLRIKVNSDKSAAIQFKYNKRSSRQIVDLEIPHFKFLNEKIPWQLNYKYLGFTLDENLHFRDYIERVRETAIFYRGRLGAMLGRKSKLSRRNKHTIHKMSIRTVMKYVSPVFAHAVSKVLDRL</sequence>
<gene>
    <name evidence="1" type="ORF">EVAR_9717_1</name>
</gene>
<dbReference type="Proteomes" id="UP000299102">
    <property type="component" value="Unassembled WGS sequence"/>
</dbReference>
<reference evidence="1 2" key="1">
    <citation type="journal article" date="2019" name="Commun. Biol.">
        <title>The bagworm genome reveals a unique fibroin gene that provides high tensile strength.</title>
        <authorList>
            <person name="Kono N."/>
            <person name="Nakamura H."/>
            <person name="Ohtoshi R."/>
            <person name="Tomita M."/>
            <person name="Numata K."/>
            <person name="Arakawa K."/>
        </authorList>
    </citation>
    <scope>NUCLEOTIDE SEQUENCE [LARGE SCALE GENOMIC DNA]</scope>
</reference>
<comment type="caution">
    <text evidence="1">The sequence shown here is derived from an EMBL/GenBank/DDBJ whole genome shotgun (WGS) entry which is preliminary data.</text>
</comment>
<evidence type="ECO:0000313" key="2">
    <source>
        <dbReference type="Proteomes" id="UP000299102"/>
    </source>
</evidence>
<dbReference type="OrthoDB" id="6629324at2759"/>
<accession>A0A4C1YUR5</accession>
<name>A0A4C1YUR5_EUMVA</name>
<protein>
    <recommendedName>
        <fullName evidence="3">RNA-directed DNA polymerase from mobile element jockey</fullName>
    </recommendedName>
</protein>
<dbReference type="EMBL" id="BGZK01001451">
    <property type="protein sequence ID" value="GBP80231.1"/>
    <property type="molecule type" value="Genomic_DNA"/>
</dbReference>
<dbReference type="AlphaFoldDB" id="A0A4C1YUR5"/>